<evidence type="ECO:0000313" key="10">
    <source>
        <dbReference type="EMBL" id="MBB5848376.1"/>
    </source>
</evidence>
<evidence type="ECO:0000256" key="3">
    <source>
        <dbReference type="ARBA" id="ARBA00009370"/>
    </source>
</evidence>
<feature type="active site" evidence="7">
    <location>
        <position position="56"/>
    </location>
</feature>
<keyword evidence="8" id="KW-1133">Transmembrane helix</keyword>
<dbReference type="EMBL" id="JACHMW010000001">
    <property type="protein sequence ID" value="MBB5848376.1"/>
    <property type="molecule type" value="Genomic_DNA"/>
</dbReference>
<dbReference type="InterPro" id="IPR019758">
    <property type="entry name" value="Pept_S26A_signal_pept_1_CS"/>
</dbReference>
<comment type="catalytic activity">
    <reaction evidence="1 8">
        <text>Cleavage of hydrophobic, N-terminal signal or leader sequences from secreted and periplasmic proteins.</text>
        <dbReference type="EC" id="3.4.21.89"/>
    </reaction>
</comment>
<evidence type="ECO:0000256" key="5">
    <source>
        <dbReference type="ARBA" id="ARBA00022670"/>
    </source>
</evidence>
<dbReference type="InterPro" id="IPR019533">
    <property type="entry name" value="Peptidase_S26"/>
</dbReference>
<dbReference type="GO" id="GO:0006465">
    <property type="term" value="P:signal peptide processing"/>
    <property type="evidence" value="ECO:0007669"/>
    <property type="project" value="InterPro"/>
</dbReference>
<comment type="similarity">
    <text evidence="3 8">Belongs to the peptidase S26 family.</text>
</comment>
<evidence type="ECO:0000256" key="7">
    <source>
        <dbReference type="PIRSR" id="PIRSR600223-1"/>
    </source>
</evidence>
<dbReference type="SUPFAM" id="SSF51306">
    <property type="entry name" value="LexA/Signal peptidase"/>
    <property type="match status" value="1"/>
</dbReference>
<protein>
    <recommendedName>
        <fullName evidence="4 8">Signal peptidase I</fullName>
        <ecNumber evidence="4 8">3.4.21.89</ecNumber>
    </recommendedName>
</protein>
<feature type="domain" description="Peptidase S26" evidence="9">
    <location>
        <begin position="25"/>
        <end position="218"/>
    </location>
</feature>
<keyword evidence="11" id="KW-1185">Reference proteome</keyword>
<dbReference type="PRINTS" id="PR00727">
    <property type="entry name" value="LEADERPTASE"/>
</dbReference>
<keyword evidence="8" id="KW-0812">Transmembrane</keyword>
<sequence>MPGSGGSGTGRGATPARGSGGTAWWAWIGLTVAAAVVAAAVLRALTGPVYLIPSGSMEPTLHPGDRVRVDASAAGGEGVRRGDVVVFDGAGSLAPYRSAGSLERGLEDVARSWGLGASGDAFVKRVLALPGDRLECCAPDGRLLRDGAPVDEPYLGRPVTAQDPAADGSWTFEVPEGRMVVLGDNRSASRDSRALLGGAGGGLIPLERVEGRAAEVVWPLDRRGPVDASAPEAAPGAAP</sequence>
<keyword evidence="6 8" id="KW-0378">Hydrolase</keyword>
<proteinExistence type="inferred from homology"/>
<dbReference type="CDD" id="cd06530">
    <property type="entry name" value="S26_SPase_I"/>
    <property type="match status" value="1"/>
</dbReference>
<dbReference type="GO" id="GO:0004252">
    <property type="term" value="F:serine-type endopeptidase activity"/>
    <property type="evidence" value="ECO:0007669"/>
    <property type="project" value="InterPro"/>
</dbReference>
<evidence type="ECO:0000256" key="8">
    <source>
        <dbReference type="RuleBase" id="RU362042"/>
    </source>
</evidence>
<dbReference type="PROSITE" id="PS00761">
    <property type="entry name" value="SPASE_I_3"/>
    <property type="match status" value="1"/>
</dbReference>
<evidence type="ECO:0000313" key="11">
    <source>
        <dbReference type="Proteomes" id="UP000567246"/>
    </source>
</evidence>
<feature type="transmembrane region" description="Helical" evidence="8">
    <location>
        <begin position="24"/>
        <end position="45"/>
    </location>
</feature>
<organism evidence="10 11">
    <name type="scientific">Micrococcus endophyticus</name>
    <dbReference type="NCBI Taxonomy" id="455343"/>
    <lineage>
        <taxon>Bacteria</taxon>
        <taxon>Bacillati</taxon>
        <taxon>Actinomycetota</taxon>
        <taxon>Actinomycetes</taxon>
        <taxon>Micrococcales</taxon>
        <taxon>Micrococcaceae</taxon>
        <taxon>Micrococcus</taxon>
    </lineage>
</organism>
<dbReference type="Gene3D" id="2.10.109.10">
    <property type="entry name" value="Umud Fragment, subunit A"/>
    <property type="match status" value="1"/>
</dbReference>
<dbReference type="InterPro" id="IPR000223">
    <property type="entry name" value="Pept_S26A_signal_pept_1"/>
</dbReference>
<dbReference type="NCBIfam" id="TIGR02227">
    <property type="entry name" value="sigpep_I_bact"/>
    <property type="match status" value="1"/>
</dbReference>
<dbReference type="InterPro" id="IPR036286">
    <property type="entry name" value="LexA/Signal_pep-like_sf"/>
</dbReference>
<keyword evidence="8" id="KW-0472">Membrane</keyword>
<keyword evidence="5 8" id="KW-0645">Protease</keyword>
<dbReference type="Pfam" id="PF10502">
    <property type="entry name" value="Peptidase_S26"/>
    <property type="match status" value="1"/>
</dbReference>
<dbReference type="EC" id="3.4.21.89" evidence="4 8"/>
<dbReference type="PANTHER" id="PTHR43390:SF1">
    <property type="entry name" value="CHLOROPLAST PROCESSING PEPTIDASE"/>
    <property type="match status" value="1"/>
</dbReference>
<dbReference type="RefSeq" id="WP_338104254.1">
    <property type="nucleotide sequence ID" value="NZ_BAABAG010000015.1"/>
</dbReference>
<dbReference type="Proteomes" id="UP000567246">
    <property type="component" value="Unassembled WGS sequence"/>
</dbReference>
<evidence type="ECO:0000256" key="2">
    <source>
        <dbReference type="ARBA" id="ARBA00004401"/>
    </source>
</evidence>
<accession>A0A7W9JI98</accession>
<dbReference type="AlphaFoldDB" id="A0A7W9JI98"/>
<comment type="subcellular location">
    <subcellularLocation>
        <location evidence="2">Cell membrane</location>
        <topology evidence="2">Single-pass type II membrane protein</topology>
    </subcellularLocation>
    <subcellularLocation>
        <location evidence="8">Membrane</location>
        <topology evidence="8">Single-pass type II membrane protein</topology>
    </subcellularLocation>
</comment>
<feature type="active site" evidence="7">
    <location>
        <position position="124"/>
    </location>
</feature>
<evidence type="ECO:0000256" key="4">
    <source>
        <dbReference type="ARBA" id="ARBA00013208"/>
    </source>
</evidence>
<evidence type="ECO:0000256" key="6">
    <source>
        <dbReference type="ARBA" id="ARBA00022801"/>
    </source>
</evidence>
<comment type="caution">
    <text evidence="10">The sequence shown here is derived from an EMBL/GenBank/DDBJ whole genome shotgun (WGS) entry which is preliminary data.</text>
</comment>
<dbReference type="PROSITE" id="PS00501">
    <property type="entry name" value="SPASE_I_1"/>
    <property type="match status" value="1"/>
</dbReference>
<evidence type="ECO:0000256" key="1">
    <source>
        <dbReference type="ARBA" id="ARBA00000677"/>
    </source>
</evidence>
<gene>
    <name evidence="10" type="ORF">HDA33_000940</name>
</gene>
<reference evidence="10 11" key="1">
    <citation type="submission" date="2020-08" db="EMBL/GenBank/DDBJ databases">
        <title>Sequencing the genomes of 1000 actinobacteria strains.</title>
        <authorList>
            <person name="Klenk H.-P."/>
        </authorList>
    </citation>
    <scope>NUCLEOTIDE SEQUENCE [LARGE SCALE GENOMIC DNA]</scope>
    <source>
        <strain evidence="10 11">DSM 17945</strain>
    </source>
</reference>
<dbReference type="PANTHER" id="PTHR43390">
    <property type="entry name" value="SIGNAL PEPTIDASE I"/>
    <property type="match status" value="1"/>
</dbReference>
<dbReference type="GO" id="GO:0009003">
    <property type="term" value="F:signal peptidase activity"/>
    <property type="evidence" value="ECO:0007669"/>
    <property type="project" value="UniProtKB-EC"/>
</dbReference>
<dbReference type="InterPro" id="IPR019756">
    <property type="entry name" value="Pept_S26A_signal_pept_1_Ser-AS"/>
</dbReference>
<evidence type="ECO:0000259" key="9">
    <source>
        <dbReference type="Pfam" id="PF10502"/>
    </source>
</evidence>
<name>A0A7W9JI98_9MICC</name>
<dbReference type="GO" id="GO:0005886">
    <property type="term" value="C:plasma membrane"/>
    <property type="evidence" value="ECO:0007669"/>
    <property type="project" value="UniProtKB-SubCell"/>
</dbReference>